<comment type="caution">
    <text evidence="9">The sequence shown here is derived from an EMBL/GenBank/DDBJ whole genome shotgun (WGS) entry which is preliminary data.</text>
</comment>
<dbReference type="PANTHER" id="PTHR47577">
    <property type="entry name" value="THAP DOMAIN-CONTAINING PROTEIN 6"/>
    <property type="match status" value="1"/>
</dbReference>
<dbReference type="VEuPathDB" id="VectorBase:HLOH_063657"/>
<evidence type="ECO:0000256" key="4">
    <source>
        <dbReference type="ARBA" id="ARBA00023125"/>
    </source>
</evidence>
<dbReference type="Pfam" id="PF21787">
    <property type="entry name" value="TNP-like_RNaseH_N"/>
    <property type="match status" value="1"/>
</dbReference>
<evidence type="ECO:0000313" key="9">
    <source>
        <dbReference type="EMBL" id="KAH9383481.1"/>
    </source>
</evidence>
<dbReference type="EMBL" id="JABSTR010001132">
    <property type="protein sequence ID" value="KAH9383481.1"/>
    <property type="molecule type" value="Genomic_DNA"/>
</dbReference>
<keyword evidence="6" id="KW-0175">Coiled coil</keyword>
<dbReference type="PROSITE" id="PS50950">
    <property type="entry name" value="ZF_THAP"/>
    <property type="match status" value="1"/>
</dbReference>
<dbReference type="InterPro" id="IPR038441">
    <property type="entry name" value="THAP_Znf_sf"/>
</dbReference>
<name>A0A9J6H909_HAELO</name>
<evidence type="ECO:0000259" key="8">
    <source>
        <dbReference type="PROSITE" id="PS50950"/>
    </source>
</evidence>
<protein>
    <recommendedName>
        <fullName evidence="8">THAP-type domain-containing protein</fullName>
    </recommendedName>
</protein>
<proteinExistence type="predicted"/>
<dbReference type="InterPro" id="IPR006612">
    <property type="entry name" value="THAP_Znf"/>
</dbReference>
<keyword evidence="3" id="KW-0862">Zinc</keyword>
<evidence type="ECO:0000256" key="1">
    <source>
        <dbReference type="ARBA" id="ARBA00022723"/>
    </source>
</evidence>
<keyword evidence="4 5" id="KW-0238">DNA-binding</keyword>
<reference evidence="9 10" key="1">
    <citation type="journal article" date="2020" name="Cell">
        <title>Large-Scale Comparative Analyses of Tick Genomes Elucidate Their Genetic Diversity and Vector Capacities.</title>
        <authorList>
            <consortium name="Tick Genome and Microbiome Consortium (TIGMIC)"/>
            <person name="Jia N."/>
            <person name="Wang J."/>
            <person name="Shi W."/>
            <person name="Du L."/>
            <person name="Sun Y."/>
            <person name="Zhan W."/>
            <person name="Jiang J.F."/>
            <person name="Wang Q."/>
            <person name="Zhang B."/>
            <person name="Ji P."/>
            <person name="Bell-Sakyi L."/>
            <person name="Cui X.M."/>
            <person name="Yuan T.T."/>
            <person name="Jiang B.G."/>
            <person name="Yang W.F."/>
            <person name="Lam T.T."/>
            <person name="Chang Q.C."/>
            <person name="Ding S.J."/>
            <person name="Wang X.J."/>
            <person name="Zhu J.G."/>
            <person name="Ruan X.D."/>
            <person name="Zhao L."/>
            <person name="Wei J.T."/>
            <person name="Ye R.Z."/>
            <person name="Que T.C."/>
            <person name="Du C.H."/>
            <person name="Zhou Y.H."/>
            <person name="Cheng J.X."/>
            <person name="Dai P.F."/>
            <person name="Guo W.B."/>
            <person name="Han X.H."/>
            <person name="Huang E.J."/>
            <person name="Li L.F."/>
            <person name="Wei W."/>
            <person name="Gao Y.C."/>
            <person name="Liu J.Z."/>
            <person name="Shao H.Z."/>
            <person name="Wang X."/>
            <person name="Wang C.C."/>
            <person name="Yang T.C."/>
            <person name="Huo Q.B."/>
            <person name="Li W."/>
            <person name="Chen H.Y."/>
            <person name="Chen S.E."/>
            <person name="Zhou L.G."/>
            <person name="Ni X.B."/>
            <person name="Tian J.H."/>
            <person name="Sheng Y."/>
            <person name="Liu T."/>
            <person name="Pan Y.S."/>
            <person name="Xia L.Y."/>
            <person name="Li J."/>
            <person name="Zhao F."/>
            <person name="Cao W.C."/>
        </authorList>
    </citation>
    <scope>NUCLEOTIDE SEQUENCE [LARGE SCALE GENOMIC DNA]</scope>
    <source>
        <strain evidence="9">HaeL-2018</strain>
    </source>
</reference>
<dbReference type="SMART" id="SM00980">
    <property type="entry name" value="THAP"/>
    <property type="match status" value="1"/>
</dbReference>
<evidence type="ECO:0000256" key="2">
    <source>
        <dbReference type="ARBA" id="ARBA00022771"/>
    </source>
</evidence>
<accession>A0A9J6H909</accession>
<dbReference type="OMA" id="ICHIAGY"/>
<keyword evidence="1" id="KW-0479">Metal-binding</keyword>
<evidence type="ECO:0000256" key="6">
    <source>
        <dbReference type="SAM" id="Coils"/>
    </source>
</evidence>
<dbReference type="GO" id="GO:0003677">
    <property type="term" value="F:DNA binding"/>
    <property type="evidence" value="ECO:0007669"/>
    <property type="project" value="UniProtKB-UniRule"/>
</dbReference>
<dbReference type="InterPro" id="IPR048365">
    <property type="entry name" value="TNP-like_RNaseH_N"/>
</dbReference>
<dbReference type="GO" id="GO:0008270">
    <property type="term" value="F:zinc ion binding"/>
    <property type="evidence" value="ECO:0007669"/>
    <property type="project" value="UniProtKB-KW"/>
</dbReference>
<dbReference type="SMART" id="SM00692">
    <property type="entry name" value="DM3"/>
    <property type="match status" value="1"/>
</dbReference>
<dbReference type="InterPro" id="IPR048367">
    <property type="entry name" value="TNP-like_RNaseH_C"/>
</dbReference>
<feature type="compositionally biased region" description="Basic and acidic residues" evidence="7">
    <location>
        <begin position="144"/>
        <end position="154"/>
    </location>
</feature>
<dbReference type="Proteomes" id="UP000821853">
    <property type="component" value="Unassembled WGS sequence"/>
</dbReference>
<dbReference type="Gene3D" id="6.20.210.20">
    <property type="entry name" value="THAP domain"/>
    <property type="match status" value="1"/>
</dbReference>
<evidence type="ECO:0000256" key="7">
    <source>
        <dbReference type="SAM" id="MobiDB-lite"/>
    </source>
</evidence>
<evidence type="ECO:0000313" key="10">
    <source>
        <dbReference type="Proteomes" id="UP000821853"/>
    </source>
</evidence>
<dbReference type="OrthoDB" id="8948150at2759"/>
<dbReference type="AlphaFoldDB" id="A0A9J6H909"/>
<feature type="domain" description="THAP-type" evidence="8">
    <location>
        <begin position="1"/>
        <end position="101"/>
    </location>
</feature>
<keyword evidence="2 5" id="KW-0863">Zinc-finger</keyword>
<feature type="coiled-coil region" evidence="6">
    <location>
        <begin position="338"/>
        <end position="365"/>
    </location>
</feature>
<evidence type="ECO:0000256" key="5">
    <source>
        <dbReference type="PROSITE-ProRule" id="PRU00309"/>
    </source>
</evidence>
<organism evidence="9 10">
    <name type="scientific">Haemaphysalis longicornis</name>
    <name type="common">Bush tick</name>
    <dbReference type="NCBI Taxonomy" id="44386"/>
    <lineage>
        <taxon>Eukaryota</taxon>
        <taxon>Metazoa</taxon>
        <taxon>Ecdysozoa</taxon>
        <taxon>Arthropoda</taxon>
        <taxon>Chelicerata</taxon>
        <taxon>Arachnida</taxon>
        <taxon>Acari</taxon>
        <taxon>Parasitiformes</taxon>
        <taxon>Ixodida</taxon>
        <taxon>Ixodoidea</taxon>
        <taxon>Ixodidae</taxon>
        <taxon>Haemaphysalinae</taxon>
        <taxon>Haemaphysalis</taxon>
    </lineage>
</organism>
<sequence>MAPKQRLNHCFAPGCNTGYARVKNAQKLSLFKAPADPERRSVWERNLHRSDRRLTPDCAVCELHFEKHFIVKDYVHNINGMEVRIERGTPTLAPDAVPTILPNVAPYLSKRLPPQRNERKRKSEEGVLPRKKARLASADEPDDMHEPDVDEPARSDGAAVTGASLRGAALPNQYWTFHEMRDAQGACFTSCSLDAGTGDVTVEKAVFFTVTSDNVSQSRTFVLGKLAAEAAVVTMEDAEAVLKQADALQLCTGAATQADSLLNNLTGNLQGQIQFKRGSAFSVKCLGSAKKEGTACISCKYLRKALVTRKSRLKRRQETPSKICGSAGRKLKACARRNKRLLLRLGSLENDIQRLRKESAATSEEALAAKIKSLPPKQQLAVRHCFRAAKRKSLCGMRYDNEWMLECILLKIRSPKLYQYMRKQNILALPSETTIRKYTARYRTGYGFNEKMLSALKTKASQLDNMHRHGGIIIDEMKLSEHLSVSTEGKIDGFVDLGKYTPKNQESLPCNHGLVVLFVPLVGSWTQVLGTFGSHQNVKGDLLAKIVLEATVLAEKAGLFVNYVTCDAAGWNRKMWRKFNIRASLKEVVCKTVHPVDSSRFLHFFSDFPHLVKNVRNRLMTTFFSTPEGRVSLDFVKRAFEEDSDSVTLKAMPGITSVHLNPNNFEKMRASYAFQLFGHAPLQAFFLYRTKLEKKCGNIRATEKFFTRMKSLIAVMTSRYAAEALRPDSRQVEVIKEMLDFLKKWESHAPSREFLSESTAEGLRVTLTSTLELLDYLTKVVGFSYVMTSRLSQDKLENFFGIVRMSSGCNAHPTPQQFLLTVNCLSFYNLARSVTGSNVEEDSIEDREESTRQKLMDCVKSYADRTAPPTEPVSDALEHPYHVKRSDSRLICHIAGYVAKKCVVPSSCLSCTSRLLLPAQEGRHLAAAGYINHNDRGGLLYPSLELFTFITRLEDWFTNCFSAQKLHRESIMDVLQLIYKGAPLQIGCTEHAKKPNTTHCWLLRCHEVAFFCKRPKQIKSAKEA</sequence>
<gene>
    <name evidence="9" type="ORF">HPB48_024990</name>
</gene>
<dbReference type="PANTHER" id="PTHR47577:SF2">
    <property type="entry name" value="THAP DOMAIN CONTAINING 9"/>
    <property type="match status" value="1"/>
</dbReference>
<dbReference type="Pfam" id="PF05485">
    <property type="entry name" value="THAP"/>
    <property type="match status" value="1"/>
</dbReference>
<dbReference type="Pfam" id="PF21789">
    <property type="entry name" value="TNP-like_RNaseH_C"/>
    <property type="match status" value="1"/>
</dbReference>
<evidence type="ECO:0000256" key="3">
    <source>
        <dbReference type="ARBA" id="ARBA00022833"/>
    </source>
</evidence>
<keyword evidence="10" id="KW-1185">Reference proteome</keyword>
<feature type="region of interest" description="Disordered" evidence="7">
    <location>
        <begin position="108"/>
        <end position="158"/>
    </location>
</feature>
<dbReference type="SUPFAM" id="SSF57716">
    <property type="entry name" value="Glucocorticoid receptor-like (DNA-binding domain)"/>
    <property type="match status" value="1"/>
</dbReference>